<dbReference type="Proteomes" id="UP001627154">
    <property type="component" value="Unassembled WGS sequence"/>
</dbReference>
<dbReference type="InterPro" id="IPR051070">
    <property type="entry name" value="NF-kappa-B_inhibitor"/>
</dbReference>
<dbReference type="EMBL" id="JBJJXI010000100">
    <property type="protein sequence ID" value="KAL3393001.1"/>
    <property type="molecule type" value="Genomic_DNA"/>
</dbReference>
<comment type="caution">
    <text evidence="4">The sequence shown here is derived from an EMBL/GenBank/DDBJ whole genome shotgun (WGS) entry which is preliminary data.</text>
</comment>
<gene>
    <name evidence="4" type="ORF">TKK_012281</name>
</gene>
<dbReference type="InterPro" id="IPR002110">
    <property type="entry name" value="Ankyrin_rpt"/>
</dbReference>
<evidence type="ECO:0000256" key="3">
    <source>
        <dbReference type="PROSITE-ProRule" id="PRU00023"/>
    </source>
</evidence>
<dbReference type="PROSITE" id="PS50088">
    <property type="entry name" value="ANK_REPEAT"/>
    <property type="match status" value="2"/>
</dbReference>
<evidence type="ECO:0000313" key="4">
    <source>
        <dbReference type="EMBL" id="KAL3393001.1"/>
    </source>
</evidence>
<dbReference type="SMART" id="SM00248">
    <property type="entry name" value="ANK"/>
    <property type="match status" value="2"/>
</dbReference>
<keyword evidence="2 3" id="KW-0040">ANK repeat</keyword>
<evidence type="ECO:0000256" key="2">
    <source>
        <dbReference type="ARBA" id="ARBA00023043"/>
    </source>
</evidence>
<keyword evidence="5" id="KW-1185">Reference proteome</keyword>
<sequence>MDAISNLATRNGDTTLHIVSWSSVPGAGLAETFFRACDESNRLVRVDARNSSGDTPLLRALLRDNEELAALLLRRGADPNLVVDEFGDTTLHLICARDIWDRSARMLFKICDESNQSLRVNARNKQGKTPLQLAVAKLLPDTVEVLLDHGADLPNGLF</sequence>
<accession>A0ABD2WIW7</accession>
<feature type="repeat" description="ANK" evidence="3">
    <location>
        <begin position="126"/>
        <end position="153"/>
    </location>
</feature>
<dbReference type="InterPro" id="IPR036770">
    <property type="entry name" value="Ankyrin_rpt-contain_sf"/>
</dbReference>
<dbReference type="PANTHER" id="PTHR46680">
    <property type="entry name" value="NF-KAPPA-B INHIBITOR ALPHA"/>
    <property type="match status" value="1"/>
</dbReference>
<feature type="repeat" description="ANK" evidence="3">
    <location>
        <begin position="52"/>
        <end position="84"/>
    </location>
</feature>
<dbReference type="PROSITE" id="PS50297">
    <property type="entry name" value="ANK_REP_REGION"/>
    <property type="match status" value="2"/>
</dbReference>
<keyword evidence="1" id="KW-0677">Repeat</keyword>
<dbReference type="PANTHER" id="PTHR46680:SF3">
    <property type="entry name" value="NF-KAPPA-B INHIBITOR CACTUS"/>
    <property type="match status" value="1"/>
</dbReference>
<evidence type="ECO:0000313" key="5">
    <source>
        <dbReference type="Proteomes" id="UP001627154"/>
    </source>
</evidence>
<reference evidence="4 5" key="1">
    <citation type="journal article" date="2024" name="bioRxiv">
        <title>A reference genome for Trichogramma kaykai: A tiny desert-dwelling parasitoid wasp with competing sex-ratio distorters.</title>
        <authorList>
            <person name="Culotta J."/>
            <person name="Lindsey A.R."/>
        </authorList>
    </citation>
    <scope>NUCLEOTIDE SEQUENCE [LARGE SCALE GENOMIC DNA]</scope>
    <source>
        <strain evidence="4 5">KSX58</strain>
    </source>
</reference>
<proteinExistence type="predicted"/>
<name>A0ABD2WIW7_9HYME</name>
<dbReference type="Pfam" id="PF12796">
    <property type="entry name" value="Ank_2"/>
    <property type="match status" value="1"/>
</dbReference>
<evidence type="ECO:0000256" key="1">
    <source>
        <dbReference type="ARBA" id="ARBA00022737"/>
    </source>
</evidence>
<dbReference type="AlphaFoldDB" id="A0ABD2WIW7"/>
<protein>
    <submittedName>
        <fullName evidence="4">Uncharacterized protein</fullName>
    </submittedName>
</protein>
<organism evidence="4 5">
    <name type="scientific">Trichogramma kaykai</name>
    <dbReference type="NCBI Taxonomy" id="54128"/>
    <lineage>
        <taxon>Eukaryota</taxon>
        <taxon>Metazoa</taxon>
        <taxon>Ecdysozoa</taxon>
        <taxon>Arthropoda</taxon>
        <taxon>Hexapoda</taxon>
        <taxon>Insecta</taxon>
        <taxon>Pterygota</taxon>
        <taxon>Neoptera</taxon>
        <taxon>Endopterygota</taxon>
        <taxon>Hymenoptera</taxon>
        <taxon>Apocrita</taxon>
        <taxon>Proctotrupomorpha</taxon>
        <taxon>Chalcidoidea</taxon>
        <taxon>Trichogrammatidae</taxon>
        <taxon>Trichogramma</taxon>
    </lineage>
</organism>
<dbReference type="SUPFAM" id="SSF48403">
    <property type="entry name" value="Ankyrin repeat"/>
    <property type="match status" value="1"/>
</dbReference>
<dbReference type="Gene3D" id="1.25.40.20">
    <property type="entry name" value="Ankyrin repeat-containing domain"/>
    <property type="match status" value="1"/>
</dbReference>